<dbReference type="Proteomes" id="UP001591681">
    <property type="component" value="Unassembled WGS sequence"/>
</dbReference>
<evidence type="ECO:0000256" key="4">
    <source>
        <dbReference type="ARBA" id="ARBA00023136"/>
    </source>
</evidence>
<evidence type="ECO:0000256" key="5">
    <source>
        <dbReference type="SAM" id="MobiDB-lite"/>
    </source>
</evidence>
<evidence type="ECO:0000256" key="2">
    <source>
        <dbReference type="ARBA" id="ARBA00022553"/>
    </source>
</evidence>
<evidence type="ECO:0008006" key="8">
    <source>
        <dbReference type="Google" id="ProtNLM"/>
    </source>
</evidence>
<dbReference type="PANTHER" id="PTHR14514:SF2">
    <property type="entry name" value="A-KINASE ANCHOR PROTEIN 6"/>
    <property type="match status" value="1"/>
</dbReference>
<feature type="compositionally biased region" description="Polar residues" evidence="5">
    <location>
        <begin position="493"/>
        <end position="503"/>
    </location>
</feature>
<feature type="compositionally biased region" description="Polar residues" evidence="5">
    <location>
        <begin position="31"/>
        <end position="43"/>
    </location>
</feature>
<keyword evidence="7" id="KW-1185">Reference proteome</keyword>
<feature type="region of interest" description="Disordered" evidence="5">
    <location>
        <begin position="485"/>
        <end position="537"/>
    </location>
</feature>
<proteinExistence type="predicted"/>
<protein>
    <recommendedName>
        <fullName evidence="8">Centrosomal protein of 68 kDa</fullName>
    </recommendedName>
</protein>
<organism evidence="6 7">
    <name type="scientific">Coilia grayii</name>
    <name type="common">Gray's grenadier anchovy</name>
    <dbReference type="NCBI Taxonomy" id="363190"/>
    <lineage>
        <taxon>Eukaryota</taxon>
        <taxon>Metazoa</taxon>
        <taxon>Chordata</taxon>
        <taxon>Craniata</taxon>
        <taxon>Vertebrata</taxon>
        <taxon>Euteleostomi</taxon>
        <taxon>Actinopterygii</taxon>
        <taxon>Neopterygii</taxon>
        <taxon>Teleostei</taxon>
        <taxon>Clupei</taxon>
        <taxon>Clupeiformes</taxon>
        <taxon>Clupeoidei</taxon>
        <taxon>Engraulidae</taxon>
        <taxon>Coilinae</taxon>
        <taxon>Coilia</taxon>
    </lineage>
</organism>
<keyword evidence="3" id="KW-0677">Repeat</keyword>
<feature type="region of interest" description="Disordered" evidence="5">
    <location>
        <begin position="180"/>
        <end position="257"/>
    </location>
</feature>
<dbReference type="PANTHER" id="PTHR14514">
    <property type="entry name" value="PKA ANCHORING PROTEIN"/>
    <property type="match status" value="1"/>
</dbReference>
<evidence type="ECO:0000313" key="7">
    <source>
        <dbReference type="Proteomes" id="UP001591681"/>
    </source>
</evidence>
<evidence type="ECO:0000256" key="1">
    <source>
        <dbReference type="ARBA" id="ARBA00004308"/>
    </source>
</evidence>
<accession>A0ABD1J7W1</accession>
<comment type="caution">
    <text evidence="6">The sequence shown here is derived from an EMBL/GenBank/DDBJ whole genome shotgun (WGS) entry which is preliminary data.</text>
</comment>
<reference evidence="6 7" key="1">
    <citation type="submission" date="2024-09" db="EMBL/GenBank/DDBJ databases">
        <title>A chromosome-level genome assembly of Gray's grenadier anchovy, Coilia grayii.</title>
        <authorList>
            <person name="Fu Z."/>
        </authorList>
    </citation>
    <scope>NUCLEOTIDE SEQUENCE [LARGE SCALE GENOMIC DNA]</scope>
    <source>
        <strain evidence="6">G4</strain>
        <tissue evidence="6">Muscle</tissue>
    </source>
</reference>
<keyword evidence="2" id="KW-0597">Phosphoprotein</keyword>
<dbReference type="EMBL" id="JBHFQA010000018">
    <property type="protein sequence ID" value="KAL2083159.1"/>
    <property type="molecule type" value="Genomic_DNA"/>
</dbReference>
<name>A0ABD1J7W1_9TELE</name>
<feature type="region of interest" description="Disordered" evidence="5">
    <location>
        <begin position="1"/>
        <end position="74"/>
    </location>
</feature>
<keyword evidence="4" id="KW-0472">Membrane</keyword>
<comment type="subcellular location">
    <subcellularLocation>
        <location evidence="1">Endomembrane system</location>
    </subcellularLocation>
</comment>
<gene>
    <name evidence="6" type="ORF">ACEWY4_020932</name>
</gene>
<feature type="compositionally biased region" description="Basic and acidic residues" evidence="5">
    <location>
        <begin position="48"/>
        <end position="69"/>
    </location>
</feature>
<sequence length="720" mass="79820">MTPGVDGTCPELPCQMEQTGRWRTRIPEFVQSGSTHSRPSQRAQGDGDGERTRSASSHGAKDAEKERNTNKKTVTMAPVSRCMSSKGQYVARRPLVSTERHTSILKNPLSQELTVQEKTQTGSTVETLLHNERVSYFYQGNKDSLMCPSPSKSYGLSPTMSREDLTSPLTTADLRAWYEEPVSKSKSPSKKHSRRSLSSPPLDVYSLGLPVSPNFTSTQRPSHVPLSRLSRKTNKADSLVQDAPLRTSGTTKVSPPTFHQMSPYQANYWTCAIPTSLPPSPDRKSPSWDPGKEYEALLDYTYPLRPGHTGKWDSGLDLGSQLKTEVILEDSGIELDRFCSSSTLSCLDQSASVSRRSKAGNLHSQAHKSLGLQSLSSRELSQSKLSDGRQSSSLYSVDHIGLSVESLECDVKEQDQQWSHYKKLGVFSTSRSPTTFIPTLRVMPRPGLLGDLDEEFLALPQQLHEIQVLSQHLKDISTQHLSWDSLERETSSTEKQSVDTVTAVQEEEEEVVEEEEEEEEGEGSVLGGPPRIEEPSEEVKVFESTLHMLSGEVNRSSVKEVASIMERLGGVSLSESLMSVDQGEAKTKESLMQHIKAFCANLEELIQWLYTVVHKMESLTPPTVDIESVKTSLADYKSFQRDVQVHRPLTGAVLHTGEQLLRCMNSTSPVLKETLVLIERQSRAMETHAEHLFSSILSAMDSLAEASSREGTGEHFALTL</sequence>
<dbReference type="Gene3D" id="1.20.58.60">
    <property type="match status" value="1"/>
</dbReference>
<feature type="compositionally biased region" description="Polar residues" evidence="5">
    <location>
        <begin position="247"/>
        <end position="257"/>
    </location>
</feature>
<dbReference type="AlphaFoldDB" id="A0ABD1J7W1"/>
<feature type="compositionally biased region" description="Acidic residues" evidence="5">
    <location>
        <begin position="505"/>
        <end position="522"/>
    </location>
</feature>
<evidence type="ECO:0000313" key="6">
    <source>
        <dbReference type="EMBL" id="KAL2083159.1"/>
    </source>
</evidence>
<evidence type="ECO:0000256" key="3">
    <source>
        <dbReference type="ARBA" id="ARBA00022737"/>
    </source>
</evidence>
<dbReference type="SUPFAM" id="SSF46966">
    <property type="entry name" value="Spectrin repeat"/>
    <property type="match status" value="1"/>
</dbReference>